<dbReference type="PANTHER" id="PTHR11360">
    <property type="entry name" value="MONOCARBOXYLATE TRANSPORTER"/>
    <property type="match status" value="1"/>
</dbReference>
<keyword evidence="2" id="KW-0812">Transmembrane</keyword>
<name>A0AA38J8M1_9CUCU</name>
<gene>
    <name evidence="3" type="ORF">Zmor_001316</name>
</gene>
<sequence>MATTDEELSSDERPRRSILSRSQSLPHLSHHDSGLGSYYGGSGVDDAPASRAARLVADLRQLLTLKQHYYPEGGWGWVVLVAAVLVHILSHGLLTSAGLFYVEILRKFGPAVAQSAGWLGAMSTGVALLISPVTIAFCRRKSTRVTAVMGGLITALGCLFTSFATQFHQLFFR</sequence>
<keyword evidence="4" id="KW-1185">Reference proteome</keyword>
<comment type="caution">
    <text evidence="3">The sequence shown here is derived from an EMBL/GenBank/DDBJ whole genome shotgun (WGS) entry which is preliminary data.</text>
</comment>
<dbReference type="AlphaFoldDB" id="A0AA38J8M1"/>
<feature type="transmembrane region" description="Helical" evidence="2">
    <location>
        <begin position="116"/>
        <end position="138"/>
    </location>
</feature>
<proteinExistence type="predicted"/>
<dbReference type="InterPro" id="IPR036259">
    <property type="entry name" value="MFS_trans_sf"/>
</dbReference>
<protein>
    <recommendedName>
        <fullName evidence="5">Monocarboxylate transporter 14</fullName>
    </recommendedName>
</protein>
<feature type="transmembrane region" description="Helical" evidence="2">
    <location>
        <begin position="145"/>
        <end position="167"/>
    </location>
</feature>
<evidence type="ECO:0000256" key="1">
    <source>
        <dbReference type="SAM" id="MobiDB-lite"/>
    </source>
</evidence>
<keyword evidence="2" id="KW-1133">Transmembrane helix</keyword>
<accession>A0AA38J8M1</accession>
<dbReference type="PANTHER" id="PTHR11360:SF251">
    <property type="entry name" value="MAJOR FACILITATOR SUPERFAMILY (MFS) PROFILE DOMAIN-CONTAINING PROTEIN"/>
    <property type="match status" value="1"/>
</dbReference>
<evidence type="ECO:0000256" key="2">
    <source>
        <dbReference type="SAM" id="Phobius"/>
    </source>
</evidence>
<evidence type="ECO:0000313" key="4">
    <source>
        <dbReference type="Proteomes" id="UP001168821"/>
    </source>
</evidence>
<dbReference type="SUPFAM" id="SSF103473">
    <property type="entry name" value="MFS general substrate transporter"/>
    <property type="match status" value="1"/>
</dbReference>
<feature type="region of interest" description="Disordered" evidence="1">
    <location>
        <begin position="1"/>
        <end position="31"/>
    </location>
</feature>
<evidence type="ECO:0008006" key="5">
    <source>
        <dbReference type="Google" id="ProtNLM"/>
    </source>
</evidence>
<reference evidence="3" key="1">
    <citation type="journal article" date="2023" name="G3 (Bethesda)">
        <title>Whole genome assemblies of Zophobas morio and Tenebrio molitor.</title>
        <authorList>
            <person name="Kaur S."/>
            <person name="Stinson S.A."/>
            <person name="diCenzo G.C."/>
        </authorList>
    </citation>
    <scope>NUCLEOTIDE SEQUENCE</scope>
    <source>
        <strain evidence="3">QUZm001</strain>
    </source>
</reference>
<organism evidence="3 4">
    <name type="scientific">Zophobas morio</name>
    <dbReference type="NCBI Taxonomy" id="2755281"/>
    <lineage>
        <taxon>Eukaryota</taxon>
        <taxon>Metazoa</taxon>
        <taxon>Ecdysozoa</taxon>
        <taxon>Arthropoda</taxon>
        <taxon>Hexapoda</taxon>
        <taxon>Insecta</taxon>
        <taxon>Pterygota</taxon>
        <taxon>Neoptera</taxon>
        <taxon>Endopterygota</taxon>
        <taxon>Coleoptera</taxon>
        <taxon>Polyphaga</taxon>
        <taxon>Cucujiformia</taxon>
        <taxon>Tenebrionidae</taxon>
        <taxon>Zophobas</taxon>
    </lineage>
</organism>
<evidence type="ECO:0000313" key="3">
    <source>
        <dbReference type="EMBL" id="KAJ3665849.1"/>
    </source>
</evidence>
<dbReference type="InterPro" id="IPR050327">
    <property type="entry name" value="Proton-linked_MCT"/>
</dbReference>
<feature type="transmembrane region" description="Helical" evidence="2">
    <location>
        <begin position="75"/>
        <end position="104"/>
    </location>
</feature>
<dbReference type="Proteomes" id="UP001168821">
    <property type="component" value="Unassembled WGS sequence"/>
</dbReference>
<keyword evidence="2" id="KW-0472">Membrane</keyword>
<dbReference type="EMBL" id="JALNTZ010000001">
    <property type="protein sequence ID" value="KAJ3665849.1"/>
    <property type="molecule type" value="Genomic_DNA"/>
</dbReference>